<dbReference type="SUPFAM" id="SSF69304">
    <property type="entry name" value="Tricorn protease N-terminal domain"/>
    <property type="match status" value="1"/>
</dbReference>
<dbReference type="Proteomes" id="UP000824160">
    <property type="component" value="Unassembled WGS sequence"/>
</dbReference>
<sequence length="371" mass="41829">MLRFSKVKKFISPAVTISMRCVRNIRYIKFILPVLLMIGILGCHADRDSITPTVTFNSRRLTALSEGNIRYFSVREKLYGWNPQNTSVILYDNDFFYKNEARCMTSLNGKIYSINWYTKELLALDPDTGSVESLVNIPAETTIWNWDGKLCCLAIDESQLMQVQIYAEDGTLLRILPLDARLVFPDCATGDWLFYQSGFAASSYALNLETGERQQLLDGEPCAVLTVLDEKLVIQTEDGCIYLDKKGNQSAVCGEEYTWYAGDETAQYFSYLMQPHAGFARAYGRLEDGKIEAVFSLKEPVLDRQIADGVLYMQGDSSVYLLSDSCRLLDATGENAEAVEKANKTRIFENDGDSLTLALTQDDTLYLLNRS</sequence>
<protein>
    <submittedName>
        <fullName evidence="1">Uncharacterized protein</fullName>
    </submittedName>
</protein>
<dbReference type="AlphaFoldDB" id="A0A9D1KSN7"/>
<dbReference type="EMBL" id="DVLW01000109">
    <property type="protein sequence ID" value="HIT94347.1"/>
    <property type="molecule type" value="Genomic_DNA"/>
</dbReference>
<reference evidence="1" key="2">
    <citation type="journal article" date="2021" name="PeerJ">
        <title>Extensive microbial diversity within the chicken gut microbiome revealed by metagenomics and culture.</title>
        <authorList>
            <person name="Gilroy R."/>
            <person name="Ravi A."/>
            <person name="Getino M."/>
            <person name="Pursley I."/>
            <person name="Horton D.L."/>
            <person name="Alikhan N.F."/>
            <person name="Baker D."/>
            <person name="Gharbi K."/>
            <person name="Hall N."/>
            <person name="Watson M."/>
            <person name="Adriaenssens E.M."/>
            <person name="Foster-Nyarko E."/>
            <person name="Jarju S."/>
            <person name="Secka A."/>
            <person name="Antonio M."/>
            <person name="Oren A."/>
            <person name="Chaudhuri R.R."/>
            <person name="La Ragione R."/>
            <person name="Hildebrand F."/>
            <person name="Pallen M.J."/>
        </authorList>
    </citation>
    <scope>NUCLEOTIDE SEQUENCE</scope>
    <source>
        <strain evidence="1">ChiBcec7-5410</strain>
    </source>
</reference>
<evidence type="ECO:0000313" key="1">
    <source>
        <dbReference type="EMBL" id="HIT94347.1"/>
    </source>
</evidence>
<reference evidence="1" key="1">
    <citation type="submission" date="2020-10" db="EMBL/GenBank/DDBJ databases">
        <authorList>
            <person name="Gilroy R."/>
        </authorList>
    </citation>
    <scope>NUCLEOTIDE SEQUENCE</scope>
    <source>
        <strain evidence="1">ChiBcec7-5410</strain>
    </source>
</reference>
<name>A0A9D1KSN7_9FIRM</name>
<gene>
    <name evidence="1" type="ORF">IAC43_04120</name>
</gene>
<organism evidence="1 2">
    <name type="scientific">Candidatus Faecivivens stercoripullorum</name>
    <dbReference type="NCBI Taxonomy" id="2840805"/>
    <lineage>
        <taxon>Bacteria</taxon>
        <taxon>Bacillati</taxon>
        <taxon>Bacillota</taxon>
        <taxon>Clostridia</taxon>
        <taxon>Eubacteriales</taxon>
        <taxon>Oscillospiraceae</taxon>
        <taxon>Oscillospiraceae incertae sedis</taxon>
        <taxon>Candidatus Faecivivens</taxon>
    </lineage>
</organism>
<proteinExistence type="predicted"/>
<accession>A0A9D1KSN7</accession>
<evidence type="ECO:0000313" key="2">
    <source>
        <dbReference type="Proteomes" id="UP000824160"/>
    </source>
</evidence>
<comment type="caution">
    <text evidence="1">The sequence shown here is derived from an EMBL/GenBank/DDBJ whole genome shotgun (WGS) entry which is preliminary data.</text>
</comment>